<evidence type="ECO:0000313" key="16">
    <source>
        <dbReference type="Proteomes" id="UP001552299"/>
    </source>
</evidence>
<evidence type="ECO:0000256" key="2">
    <source>
        <dbReference type="ARBA" id="ARBA00006460"/>
    </source>
</evidence>
<evidence type="ECO:0000256" key="6">
    <source>
        <dbReference type="ARBA" id="ARBA00022723"/>
    </source>
</evidence>
<keyword evidence="8" id="KW-0460">Magnesium</keyword>
<keyword evidence="4 12" id="KW-0808">Transferase</keyword>
<keyword evidence="3 12" id="KW-0240">DNA-directed RNA polymerase</keyword>
<dbReference type="Gene3D" id="1.10.274.100">
    <property type="entry name" value="RNA polymerase Rpb1, domain 3"/>
    <property type="match status" value="1"/>
</dbReference>
<dbReference type="SUPFAM" id="SSF64484">
    <property type="entry name" value="beta and beta-prime subunits of DNA dependent RNA-polymerase"/>
    <property type="match status" value="2"/>
</dbReference>
<comment type="function">
    <text evidence="12">DNA-dependent RNA polymerase catalyzes the transcription of DNA into RNA using the four ribonucleoside triphosphates as substrates.</text>
</comment>
<sequence>MPKHIYVLNTRTLELNPSKQGSERAATEDLLRRRSEFGLPFISLFVVAVRLRCFAGGVEIARVASSASSWLFDFAPSTTSCRIGSYDILIGSNNGSSLAVKAASETVESIDFSFYSADEVRKISFKAITKAELLDTKESPVPDGLYDPALGPIKELDTCKSCGQQALHCPVTMNLRSLLQIACLYCNNFRMGEEKVLKYVSILNLIIEGNITAAKKLATNFWDEAIFGAEDTKQHADSLSDSNYLERRWTSIQQAEAASVLMEIMREKTKTCNYCGKKNPKLESRTFCWLEKSFKRSEFIANAIEDSSLRTASEVDGELLDPTKSSKGTKRSRELPPEFLKHIASSGRVDLPPTEAEGILKDLWKKESKLCMLICDIQCRRLRNFEREKGYAMFFLKALLVPPNKFRPSASTGNGMLEHPQNVLLSRVVDSNIALGKASQQDILRKWRALQNSVNLLFDCTKGFGRNNIALNGIRQLLDKKDGMLRQKLMGKRVNFACRSVISPDPYLAVNEIGIPPYFALRLTYPERVTPWNAAKLRQAIMNGPDVYPGATHYMEREKFYTLQAGMDMRNAISRKLPTSRAITKVGMGPETKLEGKFVYRHLQDGDIVLVNRQVDEAHLLLRRSWQHVSDSTSKEWEYLLFSTEEKKNVILVFKWPTLHKPSMMAHVVRVMNGEKTIRMHYANCSTYNADFDGDEMNVHFPQDEISRAESVHIVDANKQYIVPTSGDPIRSLMQDHIVSAVLLTKMDTFLTREEYTQLLYASFVPTPAYSSQAVKFGKKISVLVAVDDIELHPPAIWKPKLLWTGKQVITAILHHIIKGHEPLTVDKEGKIPREYFGKDATERKLFVYNNHLVHGIIDKAQFGKYGLVHTVHELYGADIAGQLLAVFSRLFTFFLQMHGFTCGVDDLLVFRDSDMKRERILENSERYSEDVHSRFTAAATNDFEDPLKLLRETEKVVRRNGESATTRLDRMMSNALNALTSEVNNVLFPGGLQKPFQNNCLSLMTLTGAKGGLVNMTQISSLLGQQELEGKRVPRMVSGKTLPCFPAWDISSRAGGFISDRFLTGLRPQEYYFHCMAGRDGLVDTAVKTSRSGYLQRCLVKNLECLKVCYDHTVRDADGSIIQFTYGEDGVDVQKSSFLGEFEALLMNQKVLLENLSGQLENAHLSNSNGYIKELPNELKEKAMHFYSRLPKNPKGYFNQIKRKDLMKLVKLKYLSSLAEPGEAVGVLAAQSVGEPSTQMTLNTFHLAGRGELNVTLGIPRLTEILMNAKVDISTPVMTCPLLDWRSREDAEFIAAKLRRICLADVIESIEVSTVPFSTNGKQVYTLYKLILKLYSPVFYPPHSGITLEACMRTLETIFIKEMEEDITKHLLLSSKIKSIRTTSVQKVEDYEIGGQDPSTAAEEEVSQTPSTVAPTPSHTAPKKEVKSKVKTKRTSRRCGKRSDRILLAESKGSEFEIHLKFDQDEPPVLLGELAVKTSKRVYVKACKNIDRCTVVEPKRIGDPLSLQTAGVNFNVLWNLYEYIDINKIVTNNIHAMLKTYGVEAARATILNEVKGVFDAYGIQVNIRHLMLIADGMTCNGEYRPFNRIGMQKYSTSPICTMSFETATMAISESALHGYVDTMDSPSACVSLGKIVKIGTGSFDLLQNIQL</sequence>
<comment type="caution">
    <text evidence="15">The sequence shown here is derived from an EMBL/GenBank/DDBJ whole genome shotgun (WGS) entry which is preliminary data.</text>
</comment>
<dbReference type="PANTHER" id="PTHR19376:SF11">
    <property type="entry name" value="DNA-DIRECTED RNA POLYMERASE I SUBUNIT RPA1"/>
    <property type="match status" value="1"/>
</dbReference>
<dbReference type="Gene3D" id="1.10.150.390">
    <property type="match status" value="1"/>
</dbReference>
<evidence type="ECO:0000256" key="5">
    <source>
        <dbReference type="ARBA" id="ARBA00022695"/>
    </source>
</evidence>
<keyword evidence="6" id="KW-0479">Metal-binding</keyword>
<keyword evidence="5 12" id="KW-0548">Nucleotidyltransferase</keyword>
<dbReference type="InterPro" id="IPR044893">
    <property type="entry name" value="RNA_pol_Rpb1_clamp_domain"/>
</dbReference>
<evidence type="ECO:0000256" key="9">
    <source>
        <dbReference type="ARBA" id="ARBA00023163"/>
    </source>
</evidence>
<dbReference type="Gene3D" id="3.30.1490.180">
    <property type="entry name" value="RNA polymerase ii"/>
    <property type="match status" value="1"/>
</dbReference>
<dbReference type="InterPro" id="IPR007066">
    <property type="entry name" value="RNA_pol_Rpb1_3"/>
</dbReference>
<evidence type="ECO:0000256" key="7">
    <source>
        <dbReference type="ARBA" id="ARBA00022833"/>
    </source>
</evidence>
<evidence type="ECO:0000256" key="11">
    <source>
        <dbReference type="ARBA" id="ARBA00048552"/>
    </source>
</evidence>
<dbReference type="Pfam" id="PF05000">
    <property type="entry name" value="RNA_pol_Rpb1_4"/>
    <property type="match status" value="1"/>
</dbReference>
<dbReference type="Gene3D" id="6.10.250.2940">
    <property type="match status" value="1"/>
</dbReference>
<dbReference type="InterPro" id="IPR015699">
    <property type="entry name" value="DNA-dir_RNA_pol1_lsu_N"/>
</dbReference>
<dbReference type="Gene3D" id="6.20.50.80">
    <property type="match status" value="1"/>
</dbReference>
<keyword evidence="16" id="KW-1185">Reference proteome</keyword>
<proteinExistence type="inferred from homology"/>
<organism evidence="15 16">
    <name type="scientific">Dendrobium thyrsiflorum</name>
    <name type="common">Pinecone-like raceme dendrobium</name>
    <name type="synonym">Orchid</name>
    <dbReference type="NCBI Taxonomy" id="117978"/>
    <lineage>
        <taxon>Eukaryota</taxon>
        <taxon>Viridiplantae</taxon>
        <taxon>Streptophyta</taxon>
        <taxon>Embryophyta</taxon>
        <taxon>Tracheophyta</taxon>
        <taxon>Spermatophyta</taxon>
        <taxon>Magnoliopsida</taxon>
        <taxon>Liliopsida</taxon>
        <taxon>Asparagales</taxon>
        <taxon>Orchidaceae</taxon>
        <taxon>Epidendroideae</taxon>
        <taxon>Malaxideae</taxon>
        <taxon>Dendrobiinae</taxon>
        <taxon>Dendrobium</taxon>
    </lineage>
</organism>
<keyword evidence="9 12" id="KW-0804">Transcription</keyword>
<dbReference type="EC" id="2.7.7.6" evidence="12"/>
<feature type="domain" description="RNA polymerase N-terminal" evidence="14">
    <location>
        <begin position="392"/>
        <end position="745"/>
    </location>
</feature>
<dbReference type="GO" id="GO:0003899">
    <property type="term" value="F:DNA-directed RNA polymerase activity"/>
    <property type="evidence" value="ECO:0007669"/>
    <property type="project" value="UniProtKB-EC"/>
</dbReference>
<dbReference type="CDD" id="cd02735">
    <property type="entry name" value="RNAP_I_Rpa1_C"/>
    <property type="match status" value="1"/>
</dbReference>
<dbReference type="InterPro" id="IPR042102">
    <property type="entry name" value="RNA_pol_Rpb1_3_sf"/>
</dbReference>
<evidence type="ECO:0000313" key="15">
    <source>
        <dbReference type="EMBL" id="KAL0915444.1"/>
    </source>
</evidence>
<accession>A0ABD0US72</accession>
<dbReference type="GO" id="GO:0046872">
    <property type="term" value="F:metal ion binding"/>
    <property type="evidence" value="ECO:0007669"/>
    <property type="project" value="UniProtKB-KW"/>
</dbReference>
<dbReference type="InterPro" id="IPR045867">
    <property type="entry name" value="DNA-dir_RpoC_beta_prime"/>
</dbReference>
<dbReference type="Proteomes" id="UP001552299">
    <property type="component" value="Unassembled WGS sequence"/>
</dbReference>
<dbReference type="InterPro" id="IPR007080">
    <property type="entry name" value="RNA_pol_Rpb1_1"/>
</dbReference>
<name>A0ABD0US72_DENTH</name>
<gene>
    <name evidence="15" type="ORF">M5K25_015862</name>
</gene>
<dbReference type="Gene3D" id="4.10.860.120">
    <property type="entry name" value="RNA polymerase II, clamp domain"/>
    <property type="match status" value="1"/>
</dbReference>
<keyword evidence="10" id="KW-0539">Nucleus</keyword>
<evidence type="ECO:0000256" key="1">
    <source>
        <dbReference type="ARBA" id="ARBA00004123"/>
    </source>
</evidence>
<comment type="similarity">
    <text evidence="2 12">Belongs to the RNA polymerase beta' chain family.</text>
</comment>
<comment type="catalytic activity">
    <reaction evidence="11 12">
        <text>RNA(n) + a ribonucleoside 5'-triphosphate = RNA(n+1) + diphosphate</text>
        <dbReference type="Rhea" id="RHEA:21248"/>
        <dbReference type="Rhea" id="RHEA-COMP:14527"/>
        <dbReference type="Rhea" id="RHEA-COMP:17342"/>
        <dbReference type="ChEBI" id="CHEBI:33019"/>
        <dbReference type="ChEBI" id="CHEBI:61557"/>
        <dbReference type="ChEBI" id="CHEBI:140395"/>
        <dbReference type="EC" id="2.7.7.6"/>
    </reaction>
</comment>
<comment type="subcellular location">
    <subcellularLocation>
        <location evidence="1">Nucleus</location>
    </subcellularLocation>
</comment>
<dbReference type="Gene3D" id="2.40.40.20">
    <property type="match status" value="1"/>
</dbReference>
<dbReference type="PANTHER" id="PTHR19376">
    <property type="entry name" value="DNA-DIRECTED RNA POLYMERASE"/>
    <property type="match status" value="1"/>
</dbReference>
<dbReference type="Pfam" id="PF00623">
    <property type="entry name" value="RNA_pol_Rpb1_2"/>
    <property type="match status" value="2"/>
</dbReference>
<evidence type="ECO:0000256" key="4">
    <source>
        <dbReference type="ARBA" id="ARBA00022679"/>
    </source>
</evidence>
<dbReference type="InterPro" id="IPR007081">
    <property type="entry name" value="RNA_pol_Rpb1_5"/>
</dbReference>
<evidence type="ECO:0000256" key="10">
    <source>
        <dbReference type="ARBA" id="ARBA00023242"/>
    </source>
</evidence>
<dbReference type="Gene3D" id="3.30.70.2850">
    <property type="match status" value="1"/>
</dbReference>
<keyword evidence="7" id="KW-0862">Zinc</keyword>
<feature type="compositionally biased region" description="Polar residues" evidence="13">
    <location>
        <begin position="1408"/>
        <end position="1420"/>
    </location>
</feature>
<dbReference type="InterPro" id="IPR038120">
    <property type="entry name" value="Rpb1_funnel_sf"/>
</dbReference>
<dbReference type="EMBL" id="JANQDX010000012">
    <property type="protein sequence ID" value="KAL0915444.1"/>
    <property type="molecule type" value="Genomic_DNA"/>
</dbReference>
<evidence type="ECO:0000259" key="14">
    <source>
        <dbReference type="SMART" id="SM00663"/>
    </source>
</evidence>
<dbReference type="InterPro" id="IPR047107">
    <property type="entry name" value="DNA-dir_RNA_pol1_lsu_C"/>
</dbReference>
<reference evidence="15 16" key="1">
    <citation type="journal article" date="2024" name="Plant Biotechnol. J.">
        <title>Dendrobium thyrsiflorum genome and its molecular insights into genes involved in important horticultural traits.</title>
        <authorList>
            <person name="Chen B."/>
            <person name="Wang J.Y."/>
            <person name="Zheng P.J."/>
            <person name="Li K.L."/>
            <person name="Liang Y.M."/>
            <person name="Chen X.F."/>
            <person name="Zhang C."/>
            <person name="Zhao X."/>
            <person name="He X."/>
            <person name="Zhang G.Q."/>
            <person name="Liu Z.J."/>
            <person name="Xu Q."/>
        </authorList>
    </citation>
    <scope>NUCLEOTIDE SEQUENCE [LARGE SCALE GENOMIC DNA]</scope>
    <source>
        <strain evidence="15">GZMU011</strain>
    </source>
</reference>
<feature type="region of interest" description="Disordered" evidence="13">
    <location>
        <begin position="1396"/>
        <end position="1442"/>
    </location>
</feature>
<dbReference type="InterPro" id="IPR000722">
    <property type="entry name" value="RNA_pol_asu"/>
</dbReference>
<dbReference type="Pfam" id="PF04997">
    <property type="entry name" value="RNA_pol_Rpb1_1"/>
    <property type="match status" value="1"/>
</dbReference>
<dbReference type="Gene3D" id="1.10.132.30">
    <property type="match status" value="1"/>
</dbReference>
<evidence type="ECO:0000256" key="3">
    <source>
        <dbReference type="ARBA" id="ARBA00022478"/>
    </source>
</evidence>
<evidence type="ECO:0000256" key="8">
    <source>
        <dbReference type="ARBA" id="ARBA00022842"/>
    </source>
</evidence>
<dbReference type="InterPro" id="IPR006592">
    <property type="entry name" value="RNA_pol_N"/>
</dbReference>
<dbReference type="GO" id="GO:0005736">
    <property type="term" value="C:RNA polymerase I complex"/>
    <property type="evidence" value="ECO:0007669"/>
    <property type="project" value="UniProtKB-ARBA"/>
</dbReference>
<dbReference type="InterPro" id="IPR007083">
    <property type="entry name" value="RNA_pol_Rpb1_4"/>
</dbReference>
<dbReference type="FunFam" id="1.10.274.100:FF:000015">
    <property type="entry name" value="DNA-directed RNA polymerase subunit"/>
    <property type="match status" value="1"/>
</dbReference>
<dbReference type="CDD" id="cd01435">
    <property type="entry name" value="RNAP_I_RPA1_N"/>
    <property type="match status" value="1"/>
</dbReference>
<evidence type="ECO:0000256" key="12">
    <source>
        <dbReference type="RuleBase" id="RU004279"/>
    </source>
</evidence>
<dbReference type="Pfam" id="PF04983">
    <property type="entry name" value="RNA_pol_Rpb1_3"/>
    <property type="match status" value="1"/>
</dbReference>
<evidence type="ECO:0000256" key="13">
    <source>
        <dbReference type="SAM" id="MobiDB-lite"/>
    </source>
</evidence>
<dbReference type="SMART" id="SM00663">
    <property type="entry name" value="RPOLA_N"/>
    <property type="match status" value="1"/>
</dbReference>
<feature type="compositionally biased region" description="Basic residues" evidence="13">
    <location>
        <begin position="1430"/>
        <end position="1441"/>
    </location>
</feature>
<dbReference type="Pfam" id="PF04998">
    <property type="entry name" value="RNA_pol_Rpb1_5"/>
    <property type="match status" value="1"/>
</dbReference>
<protein>
    <recommendedName>
        <fullName evidence="12">DNA-directed RNA polymerase subunit</fullName>
        <ecNumber evidence="12">2.7.7.6</ecNumber>
    </recommendedName>
</protein>